<evidence type="ECO:0000256" key="3">
    <source>
        <dbReference type="ARBA" id="ARBA00022519"/>
    </source>
</evidence>
<feature type="transmembrane region" description="Helical" evidence="7">
    <location>
        <begin position="125"/>
        <end position="143"/>
    </location>
</feature>
<dbReference type="Proteomes" id="UP000291469">
    <property type="component" value="Chromosome"/>
</dbReference>
<dbReference type="KEGG" id="erz:ER308_19745"/>
<dbReference type="RefSeq" id="WP_131156572.1">
    <property type="nucleotide sequence ID" value="NZ_CP036402.1"/>
</dbReference>
<comment type="subcellular location">
    <subcellularLocation>
        <location evidence="1">Membrane</location>
        <topology evidence="1">Multi-pass membrane protein</topology>
    </subcellularLocation>
</comment>
<feature type="transmembrane region" description="Helical" evidence="7">
    <location>
        <begin position="20"/>
        <end position="36"/>
    </location>
</feature>
<keyword evidence="9" id="KW-0378">Hydrolase</keyword>
<feature type="domain" description="Peptidase S54 rhomboid" evidence="8">
    <location>
        <begin position="89"/>
        <end position="234"/>
    </location>
</feature>
<dbReference type="InterPro" id="IPR035952">
    <property type="entry name" value="Rhomboid-like_sf"/>
</dbReference>
<evidence type="ECO:0000256" key="6">
    <source>
        <dbReference type="ARBA" id="ARBA00023136"/>
    </source>
</evidence>
<evidence type="ECO:0000256" key="4">
    <source>
        <dbReference type="ARBA" id="ARBA00022692"/>
    </source>
</evidence>
<keyword evidence="3" id="KW-0997">Cell inner membrane</keyword>
<evidence type="ECO:0000259" key="8">
    <source>
        <dbReference type="Pfam" id="PF01694"/>
    </source>
</evidence>
<evidence type="ECO:0000256" key="1">
    <source>
        <dbReference type="ARBA" id="ARBA00004141"/>
    </source>
</evidence>
<keyword evidence="9" id="KW-0645">Protease</keyword>
<proteinExistence type="predicted"/>
<evidence type="ECO:0000256" key="5">
    <source>
        <dbReference type="ARBA" id="ARBA00022989"/>
    </source>
</evidence>
<reference evidence="9 10" key="1">
    <citation type="submission" date="2019-01" db="EMBL/GenBank/DDBJ databases">
        <title>Egibacter rhizosphaerae EGI 80759T.</title>
        <authorList>
            <person name="Chen D.-D."/>
            <person name="Tian Y."/>
            <person name="Jiao J.-Y."/>
            <person name="Zhang X.-T."/>
            <person name="Zhang Y.-G."/>
            <person name="Zhang Y."/>
            <person name="Xiao M."/>
            <person name="Shu W.-S."/>
            <person name="Li W.-J."/>
        </authorList>
    </citation>
    <scope>NUCLEOTIDE SEQUENCE [LARGE SCALE GENOMIC DNA]</scope>
    <source>
        <strain evidence="9 10">EGI 80759</strain>
    </source>
</reference>
<gene>
    <name evidence="9" type="ORF">ER308_19745</name>
</gene>
<dbReference type="SUPFAM" id="SSF144091">
    <property type="entry name" value="Rhomboid-like"/>
    <property type="match status" value="1"/>
</dbReference>
<dbReference type="PANTHER" id="PTHR43066:SF26">
    <property type="entry name" value="RHOMBOID PROTEASE GLPG"/>
    <property type="match status" value="1"/>
</dbReference>
<dbReference type="OrthoDB" id="9814037at2"/>
<keyword evidence="6 7" id="KW-0472">Membrane</keyword>
<feature type="transmembrane region" description="Helical" evidence="7">
    <location>
        <begin position="180"/>
        <end position="200"/>
    </location>
</feature>
<evidence type="ECO:0000313" key="10">
    <source>
        <dbReference type="Proteomes" id="UP000291469"/>
    </source>
</evidence>
<dbReference type="PANTHER" id="PTHR43066">
    <property type="entry name" value="RHOMBOID-RELATED PROTEIN"/>
    <property type="match status" value="1"/>
</dbReference>
<evidence type="ECO:0000313" key="9">
    <source>
        <dbReference type="EMBL" id="QBI21580.1"/>
    </source>
</evidence>
<evidence type="ECO:0000256" key="7">
    <source>
        <dbReference type="SAM" id="Phobius"/>
    </source>
</evidence>
<dbReference type="AlphaFoldDB" id="A0A411YK75"/>
<keyword evidence="10" id="KW-1185">Reference proteome</keyword>
<dbReference type="InterPro" id="IPR022764">
    <property type="entry name" value="Peptidase_S54_rhomboid_dom"/>
</dbReference>
<dbReference type="EMBL" id="CP036402">
    <property type="protein sequence ID" value="QBI21580.1"/>
    <property type="molecule type" value="Genomic_DNA"/>
</dbReference>
<feature type="transmembrane region" description="Helical" evidence="7">
    <location>
        <begin position="149"/>
        <end position="168"/>
    </location>
</feature>
<sequence>MVIPLGDGQRPRRTPWINRLLLLTNIAVFAFLTPWWDDACAQARFFLEWAAIPAEITQLAPLDSGQVAETVPGDCPTDPIPGKSVPLSVLTAMFLHGGWLHLLSNMLFLGVFGGTLEDRLGRLRYLGFYLVVGIVATLVFVLADPSGTQPLVGASGAIAGVLGAYFRLFPRGWVTVSIPALFFLVLRLPTILVLGGWFALELVNLQVGSLTGGHVATLAHVAGFIAGLVIVGLFRPRGRRRRRTRRSP</sequence>
<name>A0A411YK75_9ACTN</name>
<dbReference type="GO" id="GO:0006508">
    <property type="term" value="P:proteolysis"/>
    <property type="evidence" value="ECO:0007669"/>
    <property type="project" value="UniProtKB-KW"/>
</dbReference>
<dbReference type="Gene3D" id="1.20.1540.10">
    <property type="entry name" value="Rhomboid-like"/>
    <property type="match status" value="1"/>
</dbReference>
<feature type="transmembrane region" description="Helical" evidence="7">
    <location>
        <begin position="93"/>
        <end position="113"/>
    </location>
</feature>
<evidence type="ECO:0000256" key="2">
    <source>
        <dbReference type="ARBA" id="ARBA00022475"/>
    </source>
</evidence>
<keyword evidence="5 7" id="KW-1133">Transmembrane helix</keyword>
<keyword evidence="2" id="KW-1003">Cell membrane</keyword>
<protein>
    <submittedName>
        <fullName evidence="9">Rhomboid family intramembrane serine protease</fullName>
    </submittedName>
</protein>
<accession>A0A411YK75</accession>
<dbReference type="GO" id="GO:0016020">
    <property type="term" value="C:membrane"/>
    <property type="evidence" value="ECO:0007669"/>
    <property type="project" value="UniProtKB-SubCell"/>
</dbReference>
<keyword evidence="4 7" id="KW-0812">Transmembrane</keyword>
<dbReference type="Pfam" id="PF01694">
    <property type="entry name" value="Rhomboid"/>
    <property type="match status" value="1"/>
</dbReference>
<organism evidence="9 10">
    <name type="scientific">Egibacter rhizosphaerae</name>
    <dbReference type="NCBI Taxonomy" id="1670831"/>
    <lineage>
        <taxon>Bacteria</taxon>
        <taxon>Bacillati</taxon>
        <taxon>Actinomycetota</taxon>
        <taxon>Nitriliruptoria</taxon>
        <taxon>Egibacterales</taxon>
        <taxon>Egibacteraceae</taxon>
        <taxon>Egibacter</taxon>
    </lineage>
</organism>
<dbReference type="GO" id="GO:0004252">
    <property type="term" value="F:serine-type endopeptidase activity"/>
    <property type="evidence" value="ECO:0007669"/>
    <property type="project" value="InterPro"/>
</dbReference>
<feature type="transmembrane region" description="Helical" evidence="7">
    <location>
        <begin position="212"/>
        <end position="234"/>
    </location>
</feature>